<dbReference type="InterPro" id="IPR036942">
    <property type="entry name" value="Beta-barrel_TonB_sf"/>
</dbReference>
<comment type="caution">
    <text evidence="9">The sequence shown here is derived from an EMBL/GenBank/DDBJ whole genome shotgun (WGS) entry which is preliminary data.</text>
</comment>
<dbReference type="InterPro" id="IPR012910">
    <property type="entry name" value="Plug_dom"/>
</dbReference>
<dbReference type="OrthoDB" id="9768177at2"/>
<gene>
    <name evidence="9" type="ORF">EDD80_101176</name>
</gene>
<keyword evidence="3 7" id="KW-1134">Transmembrane beta strand</keyword>
<dbReference type="PROSITE" id="PS52016">
    <property type="entry name" value="TONB_DEPENDENT_REC_3"/>
    <property type="match status" value="1"/>
</dbReference>
<dbReference type="SUPFAM" id="SSF56935">
    <property type="entry name" value="Porins"/>
    <property type="match status" value="1"/>
</dbReference>
<dbReference type="EMBL" id="SMAD01000001">
    <property type="protein sequence ID" value="TCS89979.1"/>
    <property type="molecule type" value="Genomic_DNA"/>
</dbReference>
<dbReference type="GO" id="GO:0009279">
    <property type="term" value="C:cell outer membrane"/>
    <property type="evidence" value="ECO:0007669"/>
    <property type="project" value="UniProtKB-SubCell"/>
</dbReference>
<dbReference type="Pfam" id="PF13715">
    <property type="entry name" value="CarbopepD_reg_2"/>
    <property type="match status" value="1"/>
</dbReference>
<accession>A0A4R3KW61</accession>
<reference evidence="9 10" key="1">
    <citation type="submission" date="2019-03" db="EMBL/GenBank/DDBJ databases">
        <title>Genomic Encyclopedia of Type Strains, Phase IV (KMG-IV): sequencing the most valuable type-strain genomes for metagenomic binning, comparative biology and taxonomic classification.</title>
        <authorList>
            <person name="Goeker M."/>
        </authorList>
    </citation>
    <scope>NUCLEOTIDE SEQUENCE [LARGE SCALE GENOMIC DNA]</scope>
    <source>
        <strain evidence="9 10">DSM 21100</strain>
    </source>
</reference>
<dbReference type="Gene3D" id="2.60.40.1120">
    <property type="entry name" value="Carboxypeptidase-like, regulatory domain"/>
    <property type="match status" value="1"/>
</dbReference>
<keyword evidence="2 7" id="KW-0813">Transport</keyword>
<dbReference type="InterPro" id="IPR037066">
    <property type="entry name" value="Plug_dom_sf"/>
</dbReference>
<dbReference type="Gene3D" id="2.40.170.20">
    <property type="entry name" value="TonB-dependent receptor, beta-barrel domain"/>
    <property type="match status" value="1"/>
</dbReference>
<evidence type="ECO:0000313" key="10">
    <source>
        <dbReference type="Proteomes" id="UP000295807"/>
    </source>
</evidence>
<dbReference type="InterPro" id="IPR023996">
    <property type="entry name" value="TonB-dep_OMP_SusC/RagA"/>
</dbReference>
<name>A0A4R3KW61_9SPHI</name>
<evidence type="ECO:0000256" key="1">
    <source>
        <dbReference type="ARBA" id="ARBA00004571"/>
    </source>
</evidence>
<sequence>MKGKLTKTVFTIAMFVLFSQFVIAQVRVTGRITDSITGTPLESASVREPGQANGVVTNENGEYSIQLSSAEALLEVSFVGYQSQVIPLNGETSLDILLVPDYINLEEVVVVGYGVQKKSDISGSIVSIDADDLAQQSSTSISELLRGKASGVYITQGNARPGGWSNITIRGTRSLNGGNSPLFVLDGVPVSDVDNVNINDIATIEVLKDAASTAIYGARAANGVVLVTTKRAKANTFQVDVSTVQSLHQLKRNFDVYSPDEWAQLRREAVRTKNGGEYPTDEQAFPAAILSAIKNNQTADWEKLMIRDAWQRHYNASVRSGTDRTRLLFSAANMDQQGLARDAGYNRTNFRLNLDHQLLSNLTLGGNIAYSYGKQTFEDGSWDGFYRHLTAPPYATPYDENGNLNYIIGESNSTNPLWNSQESSNVSRYNNLLANMFVEWDILEDLSYKLNTSVNNNGSANKFYQTSLHQNGRIYNGNGSVSESKNTDFLLENILSYNKDMDIHRLDVTLVQSINKIRYESIGTSATDFPSDIFGADGIGSAQEANIPTRGISDRKILSFMGRLRYSMLDKYLATFTMRADGSSVFGANNKFGYFPSGSLMWRVSQEEFLKESLWLDDLKLRVSYGAVGNQAISPYNSLGVTVLYQGILMNNAGTPAITSGFLPSSSLYNPDLKWETSLSSNIGLDFGLLNNRISGSIEYYNTRTIDLLVNKSLPNILGYTSQTVNLGEVRNSGVEVMVNLVPLMKNDLQWNVGLMFSRNVNKLVKIDGRTDEEGKPLNDLRNNWFIGESVNSYFDYKFAGIWQASDQAFMDAHPTLNAQAGDVRVEDLNNDDLINEDDKILYNRDPKFIASLNSSFKFKGFDLYWDLYWVNGVYKLNHYLFDSNSGGALTGLTNGLKVDYWTPENPSNTAPRPRESGMNNPYLNVTGYQDASYVRLRNVTLGYTLPASLASQAFVKSLRIYAGLENFLTFTDYQSYSPESNPGDYPEARVVQFGLDITF</sequence>
<dbReference type="InterPro" id="IPR023997">
    <property type="entry name" value="TonB-dep_OMP_SusC/RagA_CS"/>
</dbReference>
<keyword evidence="10" id="KW-1185">Reference proteome</keyword>
<evidence type="ECO:0000256" key="7">
    <source>
        <dbReference type="PROSITE-ProRule" id="PRU01360"/>
    </source>
</evidence>
<dbReference type="NCBIfam" id="TIGR04057">
    <property type="entry name" value="SusC_RagA_signa"/>
    <property type="match status" value="1"/>
</dbReference>
<evidence type="ECO:0000256" key="3">
    <source>
        <dbReference type="ARBA" id="ARBA00022452"/>
    </source>
</evidence>
<organism evidence="9 10">
    <name type="scientific">Anseongella ginsenosidimutans</name>
    <dbReference type="NCBI Taxonomy" id="496056"/>
    <lineage>
        <taxon>Bacteria</taxon>
        <taxon>Pseudomonadati</taxon>
        <taxon>Bacteroidota</taxon>
        <taxon>Sphingobacteriia</taxon>
        <taxon>Sphingobacteriales</taxon>
        <taxon>Sphingobacteriaceae</taxon>
        <taxon>Anseongella</taxon>
    </lineage>
</organism>
<evidence type="ECO:0000259" key="8">
    <source>
        <dbReference type="Pfam" id="PF07715"/>
    </source>
</evidence>
<evidence type="ECO:0000256" key="6">
    <source>
        <dbReference type="ARBA" id="ARBA00023237"/>
    </source>
</evidence>
<dbReference type="AlphaFoldDB" id="A0A4R3KW61"/>
<dbReference type="Gene3D" id="2.170.130.10">
    <property type="entry name" value="TonB-dependent receptor, plug domain"/>
    <property type="match status" value="1"/>
</dbReference>
<dbReference type="SUPFAM" id="SSF49464">
    <property type="entry name" value="Carboxypeptidase regulatory domain-like"/>
    <property type="match status" value="1"/>
</dbReference>
<evidence type="ECO:0000256" key="5">
    <source>
        <dbReference type="ARBA" id="ARBA00023136"/>
    </source>
</evidence>
<dbReference type="InterPro" id="IPR008969">
    <property type="entry name" value="CarboxyPept-like_regulatory"/>
</dbReference>
<keyword evidence="6 7" id="KW-0998">Cell outer membrane</keyword>
<evidence type="ECO:0000256" key="4">
    <source>
        <dbReference type="ARBA" id="ARBA00022692"/>
    </source>
</evidence>
<dbReference type="InterPro" id="IPR039426">
    <property type="entry name" value="TonB-dep_rcpt-like"/>
</dbReference>
<evidence type="ECO:0000313" key="9">
    <source>
        <dbReference type="EMBL" id="TCS89979.1"/>
    </source>
</evidence>
<keyword evidence="5 7" id="KW-0472">Membrane</keyword>
<comment type="subcellular location">
    <subcellularLocation>
        <location evidence="1 7">Cell outer membrane</location>
        <topology evidence="1 7">Multi-pass membrane protein</topology>
    </subcellularLocation>
</comment>
<proteinExistence type="inferred from homology"/>
<protein>
    <submittedName>
        <fullName evidence="9">TonB-linked SusC/RagA family outer membrane protein</fullName>
    </submittedName>
</protein>
<dbReference type="RefSeq" id="WP_132127450.1">
    <property type="nucleotide sequence ID" value="NZ_CP042432.1"/>
</dbReference>
<feature type="domain" description="TonB-dependent receptor plug" evidence="8">
    <location>
        <begin position="118"/>
        <end position="224"/>
    </location>
</feature>
<dbReference type="NCBIfam" id="TIGR04056">
    <property type="entry name" value="OMP_RagA_SusC"/>
    <property type="match status" value="1"/>
</dbReference>
<dbReference type="Pfam" id="PF07715">
    <property type="entry name" value="Plug"/>
    <property type="match status" value="1"/>
</dbReference>
<keyword evidence="4 7" id="KW-0812">Transmembrane</keyword>
<comment type="similarity">
    <text evidence="7">Belongs to the TonB-dependent receptor family.</text>
</comment>
<dbReference type="Proteomes" id="UP000295807">
    <property type="component" value="Unassembled WGS sequence"/>
</dbReference>
<evidence type="ECO:0000256" key="2">
    <source>
        <dbReference type="ARBA" id="ARBA00022448"/>
    </source>
</evidence>